<dbReference type="GO" id="GO:0005737">
    <property type="term" value="C:cytoplasm"/>
    <property type="evidence" value="ECO:0007669"/>
    <property type="project" value="TreeGrafter"/>
</dbReference>
<dbReference type="GO" id="GO:0018169">
    <property type="term" value="F:ribosomal S6-glutamic acid ligase activity"/>
    <property type="evidence" value="ECO:0007669"/>
    <property type="project" value="TreeGrafter"/>
</dbReference>
<evidence type="ECO:0000256" key="1">
    <source>
        <dbReference type="PROSITE-ProRule" id="PRU00409"/>
    </source>
</evidence>
<dbReference type="GO" id="GO:0005524">
    <property type="term" value="F:ATP binding"/>
    <property type="evidence" value="ECO:0007669"/>
    <property type="project" value="UniProtKB-UniRule"/>
</dbReference>
<keyword evidence="1" id="KW-0547">Nucleotide-binding</keyword>
<dbReference type="PROSITE" id="PS50975">
    <property type="entry name" value="ATP_GRASP"/>
    <property type="match status" value="1"/>
</dbReference>
<dbReference type="AlphaFoldDB" id="A0A3A1QMD8"/>
<sequence>MSKIYVIHENSEWTVHLTKRFEELGLPYEEWHLSEGTLDLSKEPPAGIFYSRMSASSHTRGHRFAAEYTGQVLAWLEAHGRKVVNGSRALKLEVSKVKQYLELDKHGVPAPKTTAAVGRTQIVKAAEAFEGKPFITKHNRAGKGLGVQLFQNIESLKAYVEGPEFEEPVDGVTLIQEYIQAPESFITRCEFVGGKFIYAVRVDTSEGFELCPADACSIADNFCPAGGEQAEGEPKFQILEGFDDPILEKYEKVLGANGIQVAGIEFIYDREGSIYTYDINTNTNYNSDAEAKADKYGMLELAVFLAQELQKVNDKQRVTI</sequence>
<dbReference type="OrthoDB" id="4789744at2"/>
<keyword evidence="3" id="KW-0436">Ligase</keyword>
<reference evidence="3 4" key="1">
    <citation type="submission" date="2018-09" db="EMBL/GenBank/DDBJ databases">
        <title>Bacillus saliacetes sp. nov., isolated from Thai shrimp paste (Ka-pi).</title>
        <authorList>
            <person name="Daroonpunt R."/>
            <person name="Tanasupawat S."/>
            <person name="Yiamsombut S."/>
        </authorList>
    </citation>
    <scope>NUCLEOTIDE SEQUENCE [LARGE SCALE GENOMIC DNA]</scope>
    <source>
        <strain evidence="3 4">SKP7-4</strain>
    </source>
</reference>
<dbReference type="PANTHER" id="PTHR21621:SF0">
    <property type="entry name" value="BETA-CITRYLGLUTAMATE SYNTHASE B-RELATED"/>
    <property type="match status" value="1"/>
</dbReference>
<dbReference type="GO" id="GO:0046872">
    <property type="term" value="F:metal ion binding"/>
    <property type="evidence" value="ECO:0007669"/>
    <property type="project" value="InterPro"/>
</dbReference>
<dbReference type="Proteomes" id="UP000265801">
    <property type="component" value="Unassembled WGS sequence"/>
</dbReference>
<proteinExistence type="predicted"/>
<organism evidence="3 4">
    <name type="scientific">Bacillus salacetis</name>
    <dbReference type="NCBI Taxonomy" id="2315464"/>
    <lineage>
        <taxon>Bacteria</taxon>
        <taxon>Bacillati</taxon>
        <taxon>Bacillota</taxon>
        <taxon>Bacilli</taxon>
        <taxon>Bacillales</taxon>
        <taxon>Bacillaceae</taxon>
        <taxon>Bacillus</taxon>
    </lineage>
</organism>
<dbReference type="RefSeq" id="WP_119549580.1">
    <property type="nucleotide sequence ID" value="NZ_QXIR01000051.1"/>
</dbReference>
<name>A0A3A1QMD8_9BACI</name>
<comment type="caution">
    <text evidence="3">The sequence shown here is derived from an EMBL/GenBank/DDBJ whole genome shotgun (WGS) entry which is preliminary data.</text>
</comment>
<dbReference type="PANTHER" id="PTHR21621">
    <property type="entry name" value="RIBOSOMAL PROTEIN S6 MODIFICATION PROTEIN"/>
    <property type="match status" value="1"/>
</dbReference>
<dbReference type="Pfam" id="PF08443">
    <property type="entry name" value="RimK"/>
    <property type="match status" value="1"/>
</dbReference>
<evidence type="ECO:0000259" key="2">
    <source>
        <dbReference type="PROSITE" id="PS50975"/>
    </source>
</evidence>
<dbReference type="EMBL" id="QXIR01000051">
    <property type="protein sequence ID" value="RIW27801.1"/>
    <property type="molecule type" value="Genomic_DNA"/>
</dbReference>
<dbReference type="Gene3D" id="3.30.1490.20">
    <property type="entry name" value="ATP-grasp fold, A domain"/>
    <property type="match status" value="1"/>
</dbReference>
<dbReference type="InterPro" id="IPR013815">
    <property type="entry name" value="ATP_grasp_subdomain_1"/>
</dbReference>
<evidence type="ECO:0000313" key="3">
    <source>
        <dbReference type="EMBL" id="RIW27801.1"/>
    </source>
</evidence>
<dbReference type="InterPro" id="IPR011761">
    <property type="entry name" value="ATP-grasp"/>
</dbReference>
<feature type="domain" description="ATP-grasp" evidence="2">
    <location>
        <begin position="100"/>
        <end position="307"/>
    </location>
</feature>
<dbReference type="InterPro" id="IPR013651">
    <property type="entry name" value="ATP-grasp_RimK-type"/>
</dbReference>
<evidence type="ECO:0000313" key="4">
    <source>
        <dbReference type="Proteomes" id="UP000265801"/>
    </source>
</evidence>
<accession>A0A3A1QMD8</accession>
<gene>
    <name evidence="3" type="ORF">D3H55_22585</name>
</gene>
<keyword evidence="4" id="KW-1185">Reference proteome</keyword>
<keyword evidence="1" id="KW-0067">ATP-binding</keyword>
<dbReference type="GO" id="GO:0009432">
    <property type="term" value="P:SOS response"/>
    <property type="evidence" value="ECO:0007669"/>
    <property type="project" value="TreeGrafter"/>
</dbReference>
<dbReference type="SUPFAM" id="SSF56059">
    <property type="entry name" value="Glutathione synthetase ATP-binding domain-like"/>
    <property type="match status" value="1"/>
</dbReference>
<dbReference type="Gene3D" id="3.40.50.20">
    <property type="match status" value="1"/>
</dbReference>
<protein>
    <submittedName>
        <fullName evidence="3">Alpha-L-glutamate ligase</fullName>
    </submittedName>
</protein>